<gene>
    <name evidence="3" type="ORF">DFL_006551</name>
</gene>
<name>A0A436ZT44_ARTFL</name>
<evidence type="ECO:0008006" key="5">
    <source>
        <dbReference type="Google" id="ProtNLM"/>
    </source>
</evidence>
<evidence type="ECO:0000313" key="3">
    <source>
        <dbReference type="EMBL" id="RVD82117.1"/>
    </source>
</evidence>
<accession>A0A436ZT44</accession>
<reference evidence="3 4" key="1">
    <citation type="submission" date="2019-01" db="EMBL/GenBank/DDBJ databases">
        <title>Intercellular communication is required for trap formation in the nematode-trapping fungus Duddingtonia flagrans.</title>
        <authorList>
            <person name="Youssar L."/>
            <person name="Wernet V."/>
            <person name="Hensel N."/>
            <person name="Hildebrandt H.-G."/>
            <person name="Fischer R."/>
        </authorList>
    </citation>
    <scope>NUCLEOTIDE SEQUENCE [LARGE SCALE GENOMIC DNA]</scope>
    <source>
        <strain evidence="3 4">CBS H-5679</strain>
    </source>
</reference>
<feature type="signal peptide" evidence="2">
    <location>
        <begin position="1"/>
        <end position="16"/>
    </location>
</feature>
<dbReference type="VEuPathDB" id="FungiDB:DFL_006551"/>
<feature type="chain" id="PRO_5019298919" description="Ig-like domain-containing protein" evidence="2">
    <location>
        <begin position="17"/>
        <end position="272"/>
    </location>
</feature>
<evidence type="ECO:0000256" key="1">
    <source>
        <dbReference type="SAM" id="MobiDB-lite"/>
    </source>
</evidence>
<evidence type="ECO:0000256" key="2">
    <source>
        <dbReference type="SAM" id="SignalP"/>
    </source>
</evidence>
<dbReference type="STRING" id="97331.A0A436ZT44"/>
<protein>
    <recommendedName>
        <fullName evidence="5">Ig-like domain-containing protein</fullName>
    </recommendedName>
</protein>
<feature type="region of interest" description="Disordered" evidence="1">
    <location>
        <begin position="105"/>
        <end position="180"/>
    </location>
</feature>
<dbReference type="Proteomes" id="UP000283090">
    <property type="component" value="Unassembled WGS sequence"/>
</dbReference>
<dbReference type="GeneID" id="93588862"/>
<organism evidence="3 4">
    <name type="scientific">Arthrobotrys flagrans</name>
    <name type="common">Nematode-trapping fungus</name>
    <name type="synonym">Trichothecium flagrans</name>
    <dbReference type="NCBI Taxonomy" id="97331"/>
    <lineage>
        <taxon>Eukaryota</taxon>
        <taxon>Fungi</taxon>
        <taxon>Dikarya</taxon>
        <taxon>Ascomycota</taxon>
        <taxon>Pezizomycotina</taxon>
        <taxon>Orbiliomycetes</taxon>
        <taxon>Orbiliales</taxon>
        <taxon>Orbiliaceae</taxon>
        <taxon>Arthrobotrys</taxon>
    </lineage>
</organism>
<dbReference type="OrthoDB" id="5426294at2759"/>
<evidence type="ECO:0000313" key="4">
    <source>
        <dbReference type="Proteomes" id="UP000283090"/>
    </source>
</evidence>
<keyword evidence="2" id="KW-0732">Signal</keyword>
<comment type="caution">
    <text evidence="3">The sequence shown here is derived from an EMBL/GenBank/DDBJ whole genome shotgun (WGS) entry which is preliminary data.</text>
</comment>
<dbReference type="EMBL" id="SAEB01000009">
    <property type="protein sequence ID" value="RVD82117.1"/>
    <property type="molecule type" value="Genomic_DNA"/>
</dbReference>
<feature type="compositionally biased region" description="Polar residues" evidence="1">
    <location>
        <begin position="117"/>
        <end position="155"/>
    </location>
</feature>
<dbReference type="AlphaFoldDB" id="A0A436ZT44"/>
<sequence length="272" mass="27709">MKFTIVALATAAAVNAQLVFNETTGTFQCLGDAAGKNFCAGNSLSTNIIIRCNGERGQPGNCNNNLAGVPPIGVKSSALCWQTSETSGDAGCSFEGIVHADDGTTFPIPSSSSSSSTVEPTYGASSTSSAEPTYGASSTSPAEPTYGASSTSSAEPTYGDPTSVEPTYAPTTSVEPTSSIYPTLSWTNTTSVYYPPGTTLVTVTGTHTITSCDTTTTVPVPTNTYVPPPTNHTSTYTTGLPAPTQFPSGAGALLAKDSLVLGFVALVGFMFL</sequence>
<keyword evidence="4" id="KW-1185">Reference proteome</keyword>
<proteinExistence type="predicted"/>
<feature type="compositionally biased region" description="Polar residues" evidence="1">
    <location>
        <begin position="169"/>
        <end position="180"/>
    </location>
</feature>
<dbReference type="RefSeq" id="XP_067487661.1">
    <property type="nucleotide sequence ID" value="XM_067636000.1"/>
</dbReference>